<evidence type="ECO:0000313" key="1">
    <source>
        <dbReference type="EMBL" id="ERN54325.1"/>
    </source>
</evidence>
<dbReference type="Proteomes" id="UP000017170">
    <property type="component" value="Unassembled WGS sequence"/>
</dbReference>
<accession>U6STX2</accession>
<keyword evidence="2" id="KW-1185">Reference proteome</keyword>
<dbReference type="AlphaFoldDB" id="U6STX2"/>
<dbReference type="EMBL" id="ATAE01000008">
    <property type="protein sequence ID" value="ERN54325.1"/>
    <property type="molecule type" value="Genomic_DNA"/>
</dbReference>
<proteinExistence type="predicted"/>
<reference evidence="1 2" key="1">
    <citation type="journal article" date="2013" name="Genome Announc.">
        <title>Genome Sequence of the Extreme Obligate Alkaliphile Bacillus marmarensis Strain DSM 21297.</title>
        <authorList>
            <person name="Wernick D.G."/>
            <person name="Choi K.Y."/>
            <person name="Tat C.A."/>
            <person name="Lafontaine Rivera J.G."/>
            <person name="Liao J.C."/>
        </authorList>
    </citation>
    <scope>NUCLEOTIDE SEQUENCE [LARGE SCALE GENOMIC DNA]</scope>
    <source>
        <strain evidence="1 2">DSM 21297</strain>
    </source>
</reference>
<protein>
    <submittedName>
        <fullName evidence="1">Uncharacterized protein</fullName>
    </submittedName>
</protein>
<comment type="caution">
    <text evidence="1">The sequence shown here is derived from an EMBL/GenBank/DDBJ whole genome shotgun (WGS) entry which is preliminary data.</text>
</comment>
<gene>
    <name evidence="1" type="ORF">A33I_07865</name>
</gene>
<evidence type="ECO:0000313" key="2">
    <source>
        <dbReference type="Proteomes" id="UP000017170"/>
    </source>
</evidence>
<organism evidence="1 2">
    <name type="scientific">Alkalihalophilus marmarensis DSM 21297</name>
    <dbReference type="NCBI Taxonomy" id="1188261"/>
    <lineage>
        <taxon>Bacteria</taxon>
        <taxon>Bacillati</taxon>
        <taxon>Bacillota</taxon>
        <taxon>Bacilli</taxon>
        <taxon>Bacillales</taxon>
        <taxon>Bacillaceae</taxon>
        <taxon>Alkalihalophilus</taxon>
    </lineage>
</organism>
<sequence>MKRLYLTLMEQGYKLHEIDQMDARYYFELNKSYKKKEKQEAYIDEIGFL</sequence>
<name>U6STX2_9BACI</name>
<dbReference type="PATRIC" id="fig|1188261.3.peg.964"/>